<dbReference type="Pfam" id="PF11856">
    <property type="entry name" value="DUF3376"/>
    <property type="match status" value="2"/>
</dbReference>
<keyword evidence="3" id="KW-1133">Transmembrane helix</keyword>
<evidence type="ECO:0000259" key="4">
    <source>
        <dbReference type="PROSITE" id="PS51635"/>
    </source>
</evidence>
<feature type="active site" description="Nucleophile" evidence="2">
    <location>
        <position position="86"/>
    </location>
</feature>
<comment type="caution">
    <text evidence="5">The sequence shown here is derived from an EMBL/GenBank/DDBJ whole genome shotgun (WGS) entry which is preliminary data.</text>
</comment>
<dbReference type="RefSeq" id="WP_136887473.1">
    <property type="nucleotide sequence ID" value="NZ_SUNI01000027.1"/>
</dbReference>
<proteinExistence type="predicted"/>
<dbReference type="OrthoDB" id="8728704at2"/>
<feature type="transmembrane region" description="Helical" evidence="3">
    <location>
        <begin position="915"/>
        <end position="940"/>
    </location>
</feature>
<dbReference type="GO" id="GO:0016787">
    <property type="term" value="F:hydrolase activity"/>
    <property type="evidence" value="ECO:0007669"/>
    <property type="project" value="UniProtKB-UniRule"/>
</dbReference>
<keyword evidence="2" id="KW-0442">Lipid degradation</keyword>
<dbReference type="Proteomes" id="UP000309747">
    <property type="component" value="Unassembled WGS sequence"/>
</dbReference>
<keyword evidence="3" id="KW-0812">Transmembrane</keyword>
<sequence length="949" mass="105876">MDDATREVRFAVVLYGGVSLAIYMNGISQELLNMVRGSASPDALDKDDKGKLKLNDVERIYRDLSKALSDDGRRTRFIIDIISGTSAGGINGVALAKALALGAQDLTVLRRVWSEEADFGKLLNDRIMVSALGKTNSLLDGRYMYDLLLKTLGEMNKNTTGKPLIDDTLDLFVTATDLEGRDAPIHLTDMSLDEKIHKSVFRFQYIAGEDGVGQPQRNDFGETEDSLLAFAARCTSSFPVAFPPSRLDAIAEKLRERTRDFGDMPAGKNDAFESKLFADGGYLDNRPFSYAIDLIPFRTPSVSGERKLLFVDPFPETNEERKPKADVDFLRNAILAATTLPRREVIRDDIRDITEMNRRLSRLGALQDRWAKDQDKLSALGTTAPHAKKPDDFEKLDLAELVQKGYGRHYPLYHHLRVYGTTDLLTDFVTQLAGYSLKSDEWSYLRQVVRAWRDHGFYAYHPEGASSTHPGSRLSETFFLTQYDLDFRLRRLSHLRVVIDAALKRPNAKVELLWQALTIVKREHWNLRRLRSPGPDGQGELLSPDEIKKLIGELKGGYKEVMSRITLEDRYSTASCIYQERVKNLVDKAMAKVGVNLRQASERSSKRIRDFLKKNDLSSILESYDDFHWHDNVTFPFLEGHTAQENADVQVFRVSPADSGINDDPAKLAGIKVRAFGGFLNRDWREHDILWGRLDGAERIVSALMPGQDKSKERKRFTNLLQEAILKDEFETLDSADTRRLALVKARLRKSQFDDDETVNRLAAGALGETKPSSFDVPRFKKYATFQPDGPNAISISDWTSRSARILARMIDGLPSSGLLGFAGPKIARPLRAGGVLSAQLATFALPGSFPRMVARHILMISMVAGLLLVAVATFAGAAPAAAIGAIILVVAATLWTILYTFGRILRKQLPLPKLLTRVALMALVLTVGLLAGVGAWSLWTEWSAPTGK</sequence>
<dbReference type="AlphaFoldDB" id="A0A4U0R4G2"/>
<dbReference type="EMBL" id="SUNI01000027">
    <property type="protein sequence ID" value="TJZ89705.1"/>
    <property type="molecule type" value="Genomic_DNA"/>
</dbReference>
<dbReference type="InterPro" id="IPR024282">
    <property type="entry name" value="DUF3376"/>
</dbReference>
<dbReference type="InterPro" id="IPR016035">
    <property type="entry name" value="Acyl_Trfase/lysoPLipase"/>
</dbReference>
<evidence type="ECO:0000313" key="5">
    <source>
        <dbReference type="EMBL" id="TJZ89705.1"/>
    </source>
</evidence>
<dbReference type="Pfam" id="PF01734">
    <property type="entry name" value="Patatin"/>
    <property type="match status" value="1"/>
</dbReference>
<feature type="short sequence motif" description="GXSXG" evidence="2">
    <location>
        <begin position="84"/>
        <end position="88"/>
    </location>
</feature>
<organism evidence="5 6">
    <name type="scientific">Paracoccus gahaiensis</name>
    <dbReference type="NCBI Taxonomy" id="1706839"/>
    <lineage>
        <taxon>Bacteria</taxon>
        <taxon>Pseudomonadati</taxon>
        <taxon>Pseudomonadota</taxon>
        <taxon>Alphaproteobacteria</taxon>
        <taxon>Rhodobacterales</taxon>
        <taxon>Paracoccaceae</taxon>
        <taxon>Paracoccus</taxon>
    </lineage>
</organism>
<name>A0A4U0R4G2_9RHOB</name>
<reference evidence="5 6" key="1">
    <citation type="submission" date="2019-04" db="EMBL/GenBank/DDBJ databases">
        <authorList>
            <person name="Li J."/>
        </authorList>
    </citation>
    <scope>NUCLEOTIDE SEQUENCE [LARGE SCALE GENOMIC DNA]</scope>
    <source>
        <strain evidence="5 6">KCTC 42687</strain>
    </source>
</reference>
<evidence type="ECO:0000256" key="2">
    <source>
        <dbReference type="PROSITE-ProRule" id="PRU01161"/>
    </source>
</evidence>
<evidence type="ECO:0000256" key="3">
    <source>
        <dbReference type="SAM" id="Phobius"/>
    </source>
</evidence>
<dbReference type="Gene3D" id="3.40.1090.10">
    <property type="entry name" value="Cytosolic phospholipase A2 catalytic domain"/>
    <property type="match status" value="1"/>
</dbReference>
<keyword evidence="1 2" id="KW-0443">Lipid metabolism</keyword>
<dbReference type="NCBIfam" id="TIGR03607">
    <property type="entry name" value="patatin-like protein"/>
    <property type="match status" value="1"/>
</dbReference>
<feature type="transmembrane region" description="Helical" evidence="3">
    <location>
        <begin position="882"/>
        <end position="903"/>
    </location>
</feature>
<accession>A0A4U0R4G2</accession>
<keyword evidence="6" id="KW-1185">Reference proteome</keyword>
<protein>
    <submittedName>
        <fullName evidence="5">Patatin-like protein</fullName>
    </submittedName>
</protein>
<dbReference type="PROSITE" id="PS51635">
    <property type="entry name" value="PNPLA"/>
    <property type="match status" value="1"/>
</dbReference>
<feature type="transmembrane region" description="Helical" evidence="3">
    <location>
        <begin position="858"/>
        <end position="876"/>
    </location>
</feature>
<gene>
    <name evidence="5" type="ORF">FA743_18020</name>
</gene>
<keyword evidence="3" id="KW-0472">Membrane</keyword>
<dbReference type="SUPFAM" id="SSF52151">
    <property type="entry name" value="FabD/lysophospholipase-like"/>
    <property type="match status" value="1"/>
</dbReference>
<dbReference type="InterPro" id="IPR002641">
    <property type="entry name" value="PNPLA_dom"/>
</dbReference>
<evidence type="ECO:0000313" key="6">
    <source>
        <dbReference type="Proteomes" id="UP000309747"/>
    </source>
</evidence>
<dbReference type="GO" id="GO:0016042">
    <property type="term" value="P:lipid catabolic process"/>
    <property type="evidence" value="ECO:0007669"/>
    <property type="project" value="UniProtKB-UniRule"/>
</dbReference>
<feature type="domain" description="PNPLA" evidence="4">
    <location>
        <begin position="12"/>
        <end position="292"/>
    </location>
</feature>
<feature type="active site" description="Proton acceptor" evidence="2">
    <location>
        <position position="279"/>
    </location>
</feature>
<keyword evidence="2" id="KW-0378">Hydrolase</keyword>
<feature type="short sequence motif" description="DGA/G" evidence="2">
    <location>
        <begin position="279"/>
        <end position="281"/>
    </location>
</feature>
<dbReference type="InterPro" id="IPR019894">
    <property type="entry name" value="Patatin-related_protein"/>
</dbReference>
<comment type="caution">
    <text evidence="2">Lacks conserved residue(s) required for the propagation of feature annotation.</text>
</comment>
<evidence type="ECO:0000256" key="1">
    <source>
        <dbReference type="ARBA" id="ARBA00023098"/>
    </source>
</evidence>